<comment type="similarity">
    <text evidence="1">Belongs to the sigma-70 factor family. ECF subfamily.</text>
</comment>
<sequence>MKKTSEMESLTADIIVSEYESLYRMAYTYVHNESDAMDIVQESACKAITKCHTVKPQYVKTWLYRITINTAIDLIRKNKKEVIGIEDYEYGSEDSYRDFDTLDALNVLSPREKQVVILRFFEDLKLSEIAEILNENLNSVKSLLYRSLKKLKVELSEGESYHGK</sequence>
<dbReference type="AlphaFoldDB" id="A0A4P8IGD8"/>
<evidence type="ECO:0000256" key="2">
    <source>
        <dbReference type="ARBA" id="ARBA00023015"/>
    </source>
</evidence>
<keyword evidence="2" id="KW-0805">Transcription regulation</keyword>
<evidence type="ECO:0000313" key="7">
    <source>
        <dbReference type="EMBL" id="QCP34894.1"/>
    </source>
</evidence>
<dbReference type="Gene3D" id="1.10.10.10">
    <property type="entry name" value="Winged helix-like DNA-binding domain superfamily/Winged helix DNA-binding domain"/>
    <property type="match status" value="1"/>
</dbReference>
<dbReference type="PANTHER" id="PTHR43133">
    <property type="entry name" value="RNA POLYMERASE ECF-TYPE SIGMA FACTO"/>
    <property type="match status" value="1"/>
</dbReference>
<evidence type="ECO:0000256" key="1">
    <source>
        <dbReference type="ARBA" id="ARBA00010641"/>
    </source>
</evidence>
<dbReference type="InterPro" id="IPR013249">
    <property type="entry name" value="RNA_pol_sigma70_r4_t2"/>
</dbReference>
<evidence type="ECO:0000313" key="8">
    <source>
        <dbReference type="Proteomes" id="UP000298653"/>
    </source>
</evidence>
<dbReference type="NCBIfam" id="TIGR02937">
    <property type="entry name" value="sigma70-ECF"/>
    <property type="match status" value="1"/>
</dbReference>
<dbReference type="Gene3D" id="1.10.1740.10">
    <property type="match status" value="1"/>
</dbReference>
<evidence type="ECO:0000256" key="3">
    <source>
        <dbReference type="ARBA" id="ARBA00023082"/>
    </source>
</evidence>
<keyword evidence="8" id="KW-1185">Reference proteome</keyword>
<dbReference type="GO" id="GO:0016987">
    <property type="term" value="F:sigma factor activity"/>
    <property type="evidence" value="ECO:0007669"/>
    <property type="project" value="UniProtKB-KW"/>
</dbReference>
<dbReference type="GO" id="GO:0006352">
    <property type="term" value="P:DNA-templated transcription initiation"/>
    <property type="evidence" value="ECO:0007669"/>
    <property type="project" value="InterPro"/>
</dbReference>
<organism evidence="7 8">
    <name type="scientific">Anaerostipes rhamnosivorans</name>
    <dbReference type="NCBI Taxonomy" id="1229621"/>
    <lineage>
        <taxon>Bacteria</taxon>
        <taxon>Bacillati</taxon>
        <taxon>Bacillota</taxon>
        <taxon>Clostridia</taxon>
        <taxon>Lachnospirales</taxon>
        <taxon>Lachnospiraceae</taxon>
        <taxon>Anaerostipes</taxon>
    </lineage>
</organism>
<evidence type="ECO:0000256" key="4">
    <source>
        <dbReference type="ARBA" id="ARBA00023163"/>
    </source>
</evidence>
<dbReference type="InterPro" id="IPR039425">
    <property type="entry name" value="RNA_pol_sigma-70-like"/>
</dbReference>
<dbReference type="PANTHER" id="PTHR43133:SF60">
    <property type="entry name" value="RNA POLYMERASE SIGMA FACTOR SIGV"/>
    <property type="match status" value="1"/>
</dbReference>
<dbReference type="SUPFAM" id="SSF88659">
    <property type="entry name" value="Sigma3 and sigma4 domains of RNA polymerase sigma factors"/>
    <property type="match status" value="1"/>
</dbReference>
<proteinExistence type="inferred from homology"/>
<dbReference type="Proteomes" id="UP000298653">
    <property type="component" value="Chromosome"/>
</dbReference>
<dbReference type="GO" id="GO:0003677">
    <property type="term" value="F:DNA binding"/>
    <property type="evidence" value="ECO:0007669"/>
    <property type="project" value="InterPro"/>
</dbReference>
<gene>
    <name evidence="7" type="ORF">AR1Y2_1440</name>
</gene>
<dbReference type="OrthoDB" id="9782703at2"/>
<dbReference type="SUPFAM" id="SSF88946">
    <property type="entry name" value="Sigma2 domain of RNA polymerase sigma factors"/>
    <property type="match status" value="1"/>
</dbReference>
<dbReference type="RefSeq" id="WP_137328376.1">
    <property type="nucleotide sequence ID" value="NZ_CP040058.1"/>
</dbReference>
<dbReference type="CDD" id="cd06171">
    <property type="entry name" value="Sigma70_r4"/>
    <property type="match status" value="1"/>
</dbReference>
<dbReference type="InterPro" id="IPR013325">
    <property type="entry name" value="RNA_pol_sigma_r2"/>
</dbReference>
<evidence type="ECO:0000259" key="6">
    <source>
        <dbReference type="Pfam" id="PF08281"/>
    </source>
</evidence>
<dbReference type="KEGG" id="arf:AR1Y2_1440"/>
<protein>
    <submittedName>
        <fullName evidence="7">RNA polymerase sigma factor SigV</fullName>
    </submittedName>
</protein>
<dbReference type="Pfam" id="PF04542">
    <property type="entry name" value="Sigma70_r2"/>
    <property type="match status" value="1"/>
</dbReference>
<accession>A0A4P8IGD8</accession>
<keyword evidence="3" id="KW-0731">Sigma factor</keyword>
<feature type="domain" description="RNA polymerase sigma factor 70 region 4 type 2" evidence="6">
    <location>
        <begin position="102"/>
        <end position="151"/>
    </location>
</feature>
<dbReference type="InterPro" id="IPR013324">
    <property type="entry name" value="RNA_pol_sigma_r3/r4-like"/>
</dbReference>
<feature type="domain" description="RNA polymerase sigma-70 region 2" evidence="5">
    <location>
        <begin position="19"/>
        <end position="80"/>
    </location>
</feature>
<dbReference type="EMBL" id="CP040058">
    <property type="protein sequence ID" value="QCP34894.1"/>
    <property type="molecule type" value="Genomic_DNA"/>
</dbReference>
<dbReference type="InterPro" id="IPR036388">
    <property type="entry name" value="WH-like_DNA-bd_sf"/>
</dbReference>
<keyword evidence="4" id="KW-0804">Transcription</keyword>
<dbReference type="Pfam" id="PF08281">
    <property type="entry name" value="Sigma70_r4_2"/>
    <property type="match status" value="1"/>
</dbReference>
<name>A0A4P8IGD8_9FIRM</name>
<evidence type="ECO:0000259" key="5">
    <source>
        <dbReference type="Pfam" id="PF04542"/>
    </source>
</evidence>
<dbReference type="InterPro" id="IPR007627">
    <property type="entry name" value="RNA_pol_sigma70_r2"/>
</dbReference>
<reference evidence="7 8" key="1">
    <citation type="submission" date="2019-05" db="EMBL/GenBank/DDBJ databases">
        <title>Complete genome sequencing of Anaerostipes rhamnosivorans.</title>
        <authorList>
            <person name="Bui T.P.N."/>
            <person name="de Vos W.M."/>
        </authorList>
    </citation>
    <scope>NUCLEOTIDE SEQUENCE [LARGE SCALE GENOMIC DNA]</scope>
    <source>
        <strain evidence="7 8">1y2</strain>
    </source>
</reference>
<dbReference type="InterPro" id="IPR014284">
    <property type="entry name" value="RNA_pol_sigma-70_dom"/>
</dbReference>